<proteinExistence type="predicted"/>
<accession>A0ABT8Y8Q6</accession>
<gene>
    <name evidence="1" type="ORF">Q4F19_09945</name>
</gene>
<dbReference type="Proteomes" id="UP001169764">
    <property type="component" value="Unassembled WGS sequence"/>
</dbReference>
<comment type="caution">
    <text evidence="1">The sequence shown here is derived from an EMBL/GenBank/DDBJ whole genome shotgun (WGS) entry which is preliminary data.</text>
</comment>
<name>A0ABT8Y8Q6_9SPHN</name>
<dbReference type="RefSeq" id="WP_303542127.1">
    <property type="nucleotide sequence ID" value="NZ_JAUOTP010000004.1"/>
</dbReference>
<evidence type="ECO:0000313" key="2">
    <source>
        <dbReference type="Proteomes" id="UP001169764"/>
    </source>
</evidence>
<keyword evidence="2" id="KW-1185">Reference proteome</keyword>
<evidence type="ECO:0000313" key="1">
    <source>
        <dbReference type="EMBL" id="MDO6414700.1"/>
    </source>
</evidence>
<reference evidence="1" key="1">
    <citation type="submission" date="2023-07" db="EMBL/GenBank/DDBJ databases">
        <authorList>
            <person name="Kim M."/>
        </authorList>
    </citation>
    <scope>NUCLEOTIDE SEQUENCE</scope>
    <source>
        <strain evidence="1">BIUV-7</strain>
    </source>
</reference>
<sequence length="71" mass="8095">MIPTPDWDEACTLTQTEGEDMQGSLAELVLFATRTELPDRPTYLLVSETLGEVDNEQLEQLRRRPDFPLMA</sequence>
<organism evidence="1 2">
    <name type="scientific">Sphingomonas natans</name>
    <dbReference type="NCBI Taxonomy" id="3063330"/>
    <lineage>
        <taxon>Bacteria</taxon>
        <taxon>Pseudomonadati</taxon>
        <taxon>Pseudomonadota</taxon>
        <taxon>Alphaproteobacteria</taxon>
        <taxon>Sphingomonadales</taxon>
        <taxon>Sphingomonadaceae</taxon>
        <taxon>Sphingomonas</taxon>
    </lineage>
</organism>
<dbReference type="EMBL" id="JAUOTP010000004">
    <property type="protein sequence ID" value="MDO6414700.1"/>
    <property type="molecule type" value="Genomic_DNA"/>
</dbReference>
<protein>
    <submittedName>
        <fullName evidence="1">Uncharacterized protein</fullName>
    </submittedName>
</protein>